<evidence type="ECO:0000256" key="11">
    <source>
        <dbReference type="ARBA" id="ARBA00023141"/>
    </source>
</evidence>
<organism evidence="23 24">
    <name type="scientific">Limihaloglobus sulfuriphilus</name>
    <dbReference type="NCBI Taxonomy" id="1851148"/>
    <lineage>
        <taxon>Bacteria</taxon>
        <taxon>Pseudomonadati</taxon>
        <taxon>Planctomycetota</taxon>
        <taxon>Phycisphaerae</taxon>
        <taxon>Sedimentisphaerales</taxon>
        <taxon>Sedimentisphaeraceae</taxon>
        <taxon>Limihaloglobus</taxon>
    </lineage>
</organism>
<evidence type="ECO:0000256" key="12">
    <source>
        <dbReference type="ARBA" id="ARBA00023222"/>
    </source>
</evidence>
<keyword evidence="9" id="KW-0963">Cytoplasm</keyword>
<evidence type="ECO:0000259" key="21">
    <source>
        <dbReference type="PROSITE" id="PS51171"/>
    </source>
</evidence>
<evidence type="ECO:0000256" key="19">
    <source>
        <dbReference type="PIRSR" id="PIRSR001500-2"/>
    </source>
</evidence>
<evidence type="ECO:0000259" key="22">
    <source>
        <dbReference type="PROSITE" id="PS51671"/>
    </source>
</evidence>
<keyword evidence="13" id="KW-0413">Isomerase</keyword>
<dbReference type="GO" id="GO:0004106">
    <property type="term" value="F:chorismate mutase activity"/>
    <property type="evidence" value="ECO:0007669"/>
    <property type="project" value="UniProtKB-EC"/>
</dbReference>
<evidence type="ECO:0000256" key="8">
    <source>
        <dbReference type="ARBA" id="ARBA00014401"/>
    </source>
</evidence>
<dbReference type="CDD" id="cd13631">
    <property type="entry name" value="PBP2_Ct-PDT_like"/>
    <property type="match status" value="1"/>
</dbReference>
<dbReference type="Gene3D" id="3.30.70.260">
    <property type="match status" value="1"/>
</dbReference>
<dbReference type="EC" id="5.4.99.5" evidence="6"/>
<keyword evidence="10" id="KW-0028">Amino-acid biosynthesis</keyword>
<evidence type="ECO:0000256" key="17">
    <source>
        <dbReference type="ARBA" id="ARBA00031520"/>
    </source>
</evidence>
<evidence type="ECO:0000256" key="5">
    <source>
        <dbReference type="ARBA" id="ARBA00004817"/>
    </source>
</evidence>
<feature type="site" description="Essential for prephenate dehydratase activity" evidence="19">
    <location>
        <position position="253"/>
    </location>
</feature>
<evidence type="ECO:0000256" key="9">
    <source>
        <dbReference type="ARBA" id="ARBA00022490"/>
    </source>
</evidence>
<dbReference type="CDD" id="cd04905">
    <property type="entry name" value="ACT_CM-PDT"/>
    <property type="match status" value="1"/>
</dbReference>
<feature type="domain" description="Chorismate mutase" evidence="20">
    <location>
        <begin position="1"/>
        <end position="83"/>
    </location>
</feature>
<comment type="catalytic activity">
    <reaction evidence="18">
        <text>prephenate + H(+) = 3-phenylpyruvate + CO2 + H2O</text>
        <dbReference type="Rhea" id="RHEA:21648"/>
        <dbReference type="ChEBI" id="CHEBI:15377"/>
        <dbReference type="ChEBI" id="CHEBI:15378"/>
        <dbReference type="ChEBI" id="CHEBI:16526"/>
        <dbReference type="ChEBI" id="CHEBI:18005"/>
        <dbReference type="ChEBI" id="CHEBI:29934"/>
        <dbReference type="EC" id="4.2.1.51"/>
    </reaction>
</comment>
<sequence>MDLNEIRQKIDQLDCQIVQLLKNRMESARIAMTFKETTFDEQREKQILEVLSQCESALLRSDFIKDVYSLILKESKNIQESIGPVIAFQGEHGAYSESACMVWDPKLAPMPCHEFADVFSGVEQGVYDYGIVPVENTLGGMVGAVNGQLIKSDLHIVGAVKMAINHCLLAVPGTDYRAIRRVYSHPQALTQCREYLKRHNLEPVAHYDTAGAARILAEERPAATAAIASKLSSRFYNLSIIQEQIEDLDTNQTRFVVISRDANKNHGSKCSIVFATPDKAGALFGVLELFAKKNINLTRIDSMPDAPGEFAFFLDFEGSIDDPEVAGILEQVEQSCHHYRFLGCYDEKVAL</sequence>
<dbReference type="Gene3D" id="3.40.190.10">
    <property type="entry name" value="Periplasmic binding protein-like II"/>
    <property type="match status" value="2"/>
</dbReference>
<dbReference type="PANTHER" id="PTHR21022">
    <property type="entry name" value="PREPHENATE DEHYDRATASE P PROTEIN"/>
    <property type="match status" value="1"/>
</dbReference>
<dbReference type="GO" id="GO:0046417">
    <property type="term" value="P:chorismate metabolic process"/>
    <property type="evidence" value="ECO:0007669"/>
    <property type="project" value="InterPro"/>
</dbReference>
<accession>A0A1Q2MDP5</accession>
<feature type="domain" description="Prephenate dehydratase" evidence="21">
    <location>
        <begin position="85"/>
        <end position="260"/>
    </location>
</feature>
<evidence type="ECO:0000313" key="24">
    <source>
        <dbReference type="Proteomes" id="UP000188181"/>
    </source>
</evidence>
<dbReference type="InterPro" id="IPR001086">
    <property type="entry name" value="Preph_deHydtase"/>
</dbReference>
<evidence type="ECO:0000256" key="7">
    <source>
        <dbReference type="ARBA" id="ARBA00013147"/>
    </source>
</evidence>
<keyword evidence="14" id="KW-0456">Lyase</keyword>
<dbReference type="SUPFAM" id="SSF53850">
    <property type="entry name" value="Periplasmic binding protein-like II"/>
    <property type="match status" value="1"/>
</dbReference>
<comment type="pathway">
    <text evidence="5">Metabolic intermediate biosynthesis; prephenate biosynthesis; prephenate from chorismate: step 1/1.</text>
</comment>
<dbReference type="Gene3D" id="1.20.59.10">
    <property type="entry name" value="Chorismate mutase"/>
    <property type="match status" value="1"/>
</dbReference>
<dbReference type="PROSITE" id="PS00857">
    <property type="entry name" value="PREPHENATE_DEHYDR_1"/>
    <property type="match status" value="1"/>
</dbReference>
<dbReference type="GO" id="GO:0005737">
    <property type="term" value="C:cytoplasm"/>
    <property type="evidence" value="ECO:0007669"/>
    <property type="project" value="UniProtKB-SubCell"/>
</dbReference>
<dbReference type="EC" id="4.2.1.51" evidence="7"/>
<dbReference type="InterPro" id="IPR036263">
    <property type="entry name" value="Chorismate_II_sf"/>
</dbReference>
<dbReference type="PANTHER" id="PTHR21022:SF19">
    <property type="entry name" value="PREPHENATE DEHYDRATASE-RELATED"/>
    <property type="match status" value="1"/>
</dbReference>
<dbReference type="InterPro" id="IPR045865">
    <property type="entry name" value="ACT-like_dom_sf"/>
</dbReference>
<keyword evidence="12" id="KW-0584">Phenylalanine biosynthesis</keyword>
<dbReference type="PROSITE" id="PS51171">
    <property type="entry name" value="PREPHENATE_DEHYDR_3"/>
    <property type="match status" value="1"/>
</dbReference>
<dbReference type="InterPro" id="IPR002701">
    <property type="entry name" value="CM_II_prokaryot"/>
</dbReference>
<comment type="function">
    <text evidence="2">Catalyzes the Claisen rearrangement of chorismate to prephenate and the decarboxylation/dehydration of prephenate to phenylpyruvate.</text>
</comment>
<evidence type="ECO:0000256" key="3">
    <source>
        <dbReference type="ARBA" id="ARBA00004496"/>
    </source>
</evidence>
<dbReference type="InterPro" id="IPR008242">
    <property type="entry name" value="Chor_mutase/pphenate_deHydtase"/>
</dbReference>
<keyword evidence="11" id="KW-0057">Aromatic amino acid biosynthesis</keyword>
<dbReference type="PROSITE" id="PS51671">
    <property type="entry name" value="ACT"/>
    <property type="match status" value="1"/>
</dbReference>
<dbReference type="SUPFAM" id="SSF55021">
    <property type="entry name" value="ACT-like"/>
    <property type="match status" value="1"/>
</dbReference>
<evidence type="ECO:0000256" key="1">
    <source>
        <dbReference type="ARBA" id="ARBA00000824"/>
    </source>
</evidence>
<dbReference type="Pfam" id="PF01817">
    <property type="entry name" value="CM_2"/>
    <property type="match status" value="1"/>
</dbReference>
<evidence type="ECO:0000256" key="2">
    <source>
        <dbReference type="ARBA" id="ARBA00002364"/>
    </source>
</evidence>
<dbReference type="PIRSF" id="PIRSF001500">
    <property type="entry name" value="Chor_mut_pdt_Ppr"/>
    <property type="match status" value="1"/>
</dbReference>
<evidence type="ECO:0000256" key="15">
    <source>
        <dbReference type="ARBA" id="ARBA00023268"/>
    </source>
</evidence>
<dbReference type="RefSeq" id="WP_146683003.1">
    <property type="nucleotide sequence ID" value="NZ_CP019646.1"/>
</dbReference>
<evidence type="ECO:0000259" key="20">
    <source>
        <dbReference type="PROSITE" id="PS51168"/>
    </source>
</evidence>
<dbReference type="NCBIfam" id="NF008865">
    <property type="entry name" value="PRK11898.1"/>
    <property type="match status" value="1"/>
</dbReference>
<dbReference type="GO" id="GO:0004664">
    <property type="term" value="F:prephenate dehydratase activity"/>
    <property type="evidence" value="ECO:0007669"/>
    <property type="project" value="UniProtKB-EC"/>
</dbReference>
<dbReference type="InterPro" id="IPR002912">
    <property type="entry name" value="ACT_dom"/>
</dbReference>
<dbReference type="Pfam" id="PF00800">
    <property type="entry name" value="PDT"/>
    <property type="match status" value="1"/>
</dbReference>
<dbReference type="SMART" id="SM00830">
    <property type="entry name" value="CM_2"/>
    <property type="match status" value="1"/>
</dbReference>
<dbReference type="GO" id="GO:0009094">
    <property type="term" value="P:L-phenylalanine biosynthetic process"/>
    <property type="evidence" value="ECO:0007669"/>
    <property type="project" value="UniProtKB-UniPathway"/>
</dbReference>
<protein>
    <recommendedName>
        <fullName evidence="8">Bifunctional chorismate mutase/prephenate dehydratase</fullName>
        <ecNumber evidence="7">4.2.1.51</ecNumber>
        <ecNumber evidence="6">5.4.99.5</ecNumber>
    </recommendedName>
    <alternativeName>
        <fullName evidence="17">Chorismate mutase-prephenate dehydratase</fullName>
    </alternativeName>
    <alternativeName>
        <fullName evidence="16">p-protein</fullName>
    </alternativeName>
</protein>
<dbReference type="KEGG" id="pbas:SMSP2_01125"/>
<evidence type="ECO:0000256" key="10">
    <source>
        <dbReference type="ARBA" id="ARBA00022605"/>
    </source>
</evidence>
<dbReference type="InterPro" id="IPR018528">
    <property type="entry name" value="Preph_deHydtase_CS"/>
</dbReference>
<comment type="catalytic activity">
    <reaction evidence="1">
        <text>chorismate = prephenate</text>
        <dbReference type="Rhea" id="RHEA:13897"/>
        <dbReference type="ChEBI" id="CHEBI:29748"/>
        <dbReference type="ChEBI" id="CHEBI:29934"/>
        <dbReference type="EC" id="5.4.99.5"/>
    </reaction>
</comment>
<evidence type="ECO:0000256" key="14">
    <source>
        <dbReference type="ARBA" id="ARBA00023239"/>
    </source>
</evidence>
<keyword evidence="15" id="KW-0511">Multifunctional enzyme</keyword>
<evidence type="ECO:0000256" key="13">
    <source>
        <dbReference type="ARBA" id="ARBA00023235"/>
    </source>
</evidence>
<dbReference type="PROSITE" id="PS51168">
    <property type="entry name" value="CHORISMATE_MUT_2"/>
    <property type="match status" value="1"/>
</dbReference>
<dbReference type="AlphaFoldDB" id="A0A1Q2MDP5"/>
<dbReference type="EMBL" id="CP019646">
    <property type="protein sequence ID" value="AQQ70764.1"/>
    <property type="molecule type" value="Genomic_DNA"/>
</dbReference>
<comment type="subcellular location">
    <subcellularLocation>
        <location evidence="3">Cytoplasm</location>
    </subcellularLocation>
</comment>
<reference evidence="24" key="1">
    <citation type="submission" date="2017-02" db="EMBL/GenBank/DDBJ databases">
        <title>Comparative genomics and description of representatives of a novel lineage of planctomycetes thriving in anoxic sediments.</title>
        <authorList>
            <person name="Spring S."/>
            <person name="Bunk B."/>
            <person name="Sproer C."/>
        </authorList>
    </citation>
    <scope>NUCLEOTIDE SEQUENCE [LARGE SCALE GENOMIC DNA]</scope>
    <source>
        <strain evidence="24">SM-Chi-D1</strain>
    </source>
</reference>
<name>A0A1Q2MDP5_9BACT</name>
<dbReference type="OrthoDB" id="9802281at2"/>
<dbReference type="UniPathway" id="UPA00120">
    <property type="reaction ID" value="UER00203"/>
</dbReference>
<evidence type="ECO:0000256" key="6">
    <source>
        <dbReference type="ARBA" id="ARBA00012404"/>
    </source>
</evidence>
<evidence type="ECO:0000256" key="16">
    <source>
        <dbReference type="ARBA" id="ARBA00031175"/>
    </source>
</evidence>
<dbReference type="SUPFAM" id="SSF48600">
    <property type="entry name" value="Chorismate mutase II"/>
    <property type="match status" value="1"/>
</dbReference>
<evidence type="ECO:0000256" key="4">
    <source>
        <dbReference type="ARBA" id="ARBA00004741"/>
    </source>
</evidence>
<dbReference type="UniPathway" id="UPA00121">
    <property type="reaction ID" value="UER00345"/>
</dbReference>
<dbReference type="Pfam" id="PF01842">
    <property type="entry name" value="ACT"/>
    <property type="match status" value="1"/>
</dbReference>
<keyword evidence="24" id="KW-1185">Reference proteome</keyword>
<gene>
    <name evidence="23" type="primary">pheA</name>
    <name evidence="23" type="ORF">SMSP2_01125</name>
</gene>
<comment type="pathway">
    <text evidence="4">Amino-acid biosynthesis; L-phenylalanine biosynthesis; phenylpyruvate from prephenate: step 1/1.</text>
</comment>
<dbReference type="STRING" id="1851148.SMSP2_01125"/>
<feature type="domain" description="ACT" evidence="22">
    <location>
        <begin position="271"/>
        <end position="346"/>
    </location>
</feature>
<evidence type="ECO:0000256" key="18">
    <source>
        <dbReference type="ARBA" id="ARBA00047848"/>
    </source>
</evidence>
<evidence type="ECO:0000313" key="23">
    <source>
        <dbReference type="EMBL" id="AQQ70764.1"/>
    </source>
</evidence>
<dbReference type="InterPro" id="IPR036979">
    <property type="entry name" value="CM_dom_sf"/>
</dbReference>
<proteinExistence type="predicted"/>
<dbReference type="Proteomes" id="UP000188181">
    <property type="component" value="Chromosome"/>
</dbReference>